<protein>
    <submittedName>
        <fullName evidence="1">Uncharacterized protein</fullName>
    </submittedName>
</protein>
<organism evidence="1 2">
    <name type="scientific">Streptomyces sviceus (strain ATCC 29083 / DSM 924 / JCM 4929 / NBRC 13980 / NCIMB 11184 / NRRL 5439 / UC 5370)</name>
    <dbReference type="NCBI Taxonomy" id="463191"/>
    <lineage>
        <taxon>Bacteria</taxon>
        <taxon>Bacillati</taxon>
        <taxon>Actinomycetota</taxon>
        <taxon>Actinomycetes</taxon>
        <taxon>Kitasatosporales</taxon>
        <taxon>Streptomycetaceae</taxon>
        <taxon>Streptomyces</taxon>
    </lineage>
</organism>
<evidence type="ECO:0000313" key="2">
    <source>
        <dbReference type="Proteomes" id="UP000002785"/>
    </source>
</evidence>
<evidence type="ECO:0000313" key="1">
    <source>
        <dbReference type="EMBL" id="EDY59940.1"/>
    </source>
</evidence>
<accession>B5I4D5</accession>
<gene>
    <name evidence="1" type="ORF">SSEG_06520</name>
</gene>
<proteinExistence type="predicted"/>
<keyword evidence="2" id="KW-1185">Reference proteome</keyword>
<dbReference type="EMBL" id="CM000951">
    <property type="protein sequence ID" value="EDY59940.1"/>
    <property type="molecule type" value="Genomic_DNA"/>
</dbReference>
<reference evidence="1" key="1">
    <citation type="submission" date="2009-10" db="EMBL/GenBank/DDBJ databases">
        <title>The genome sequence of Streptomyces sviceus strain ATCC 29083.</title>
        <authorList>
            <consortium name="The Broad Institute Genome Sequencing Platform"/>
            <consortium name="Broad Institute Microbial Sequencing Center"/>
            <person name="Fischbach M."/>
            <person name="Godfrey P."/>
            <person name="Ward D."/>
            <person name="Young S."/>
            <person name="Zeng Q."/>
            <person name="Koehrsen M."/>
            <person name="Alvarado L."/>
            <person name="Berlin A.M."/>
            <person name="Bochicchio J."/>
            <person name="Borenstein D."/>
            <person name="Chapman S.B."/>
            <person name="Chen Z."/>
            <person name="Engels R."/>
            <person name="Freedman E."/>
            <person name="Gellesch M."/>
            <person name="Goldberg J."/>
            <person name="Griggs A."/>
            <person name="Gujja S."/>
            <person name="Heilman E.R."/>
            <person name="Heiman D.I."/>
            <person name="Hepburn T.A."/>
            <person name="Howarth C."/>
            <person name="Jen D."/>
            <person name="Larson L."/>
            <person name="Lewis B."/>
            <person name="Mehta T."/>
            <person name="Park D."/>
            <person name="Pearson M."/>
            <person name="Richards J."/>
            <person name="Roberts A."/>
            <person name="Saif S."/>
            <person name="Shea T.D."/>
            <person name="Shenoy N."/>
            <person name="Sisk P."/>
            <person name="Stolte C."/>
            <person name="Sykes S.N."/>
            <person name="Thomson T."/>
            <person name="Walk T."/>
            <person name="White J."/>
            <person name="Yandava C."/>
            <person name="Straight P."/>
            <person name="Clardy J."/>
            <person name="Hung D."/>
            <person name="Kolter R."/>
            <person name="Mekalanos J."/>
            <person name="Walker S."/>
            <person name="Walsh C.T."/>
            <person name="Wieland-Brown L.C."/>
            <person name="Haas B."/>
            <person name="Nusbaum C."/>
            <person name="Birren B."/>
        </authorList>
    </citation>
    <scope>NUCLEOTIDE SEQUENCE [LARGE SCALE GENOMIC DNA]</scope>
    <source>
        <strain evidence="1">ATCC 29083</strain>
    </source>
</reference>
<dbReference type="AlphaFoldDB" id="B5I4D5"/>
<dbReference type="Proteomes" id="UP000002785">
    <property type="component" value="Chromosome"/>
</dbReference>
<sequence>MFDVREPDLFQPASAAAAVLEVHLLERFGRDLVEPGVAGALLLGLEETGGAARRQGDGQVPDAVLVRRPDQRGVAEACAGVDSHVRAVGGSGHGTGAAHQPAVER</sequence>
<dbReference type="HOGENOM" id="CLU_2235137_0_0_11"/>
<name>B5I4D5_STRX2</name>